<evidence type="ECO:0000259" key="1">
    <source>
        <dbReference type="Pfam" id="PF10021"/>
    </source>
</evidence>
<gene>
    <name evidence="2" type="ORF">SAMN05421788_104238</name>
</gene>
<dbReference type="Proteomes" id="UP000186917">
    <property type="component" value="Unassembled WGS sequence"/>
</dbReference>
<evidence type="ECO:0000313" key="2">
    <source>
        <dbReference type="EMBL" id="SIT16309.1"/>
    </source>
</evidence>
<dbReference type="Pfam" id="PF10021">
    <property type="entry name" value="PARG_cat_microb"/>
    <property type="match status" value="1"/>
</dbReference>
<sequence length="291" mass="33137">MRIINANIMKPREQRLALAQETLEIIEKGCYTNTLQQNVSIAEAMDYSITNTRLYKPEALPLTFDKTHEGECIIEVTRESTFAAAKRLVQEEAAENICCLNFASARNPGGGFLKGTTGQEETLTRASGLYASLVKQTDYYDNNRATDSNLFTDHIIYSPLVPVFRDDNSRLTDDYFTVSVITAPAVNAKRLEEYEPEKMDMITPVNYSRMQKFLSVAAAHKQTTLVLGAWGCGIFGNETKEMAGWFSYHLLQNEMFANTFKRIVFAVYAQDESDYNYQIFKKEFSKYTNRN</sequence>
<dbReference type="NCBIfam" id="TIGR02452">
    <property type="entry name" value="TIGR02452 family protein"/>
    <property type="match status" value="1"/>
</dbReference>
<reference evidence="3" key="1">
    <citation type="submission" date="2017-01" db="EMBL/GenBank/DDBJ databases">
        <authorList>
            <person name="Varghese N."/>
            <person name="Submissions S."/>
        </authorList>
    </citation>
    <scope>NUCLEOTIDE SEQUENCE [LARGE SCALE GENOMIC DNA]</scope>
    <source>
        <strain evidence="3">DSM 21054</strain>
    </source>
</reference>
<dbReference type="PANTHER" id="PTHR35596">
    <property type="entry name" value="DUF2263 DOMAIN-CONTAINING PROTEIN"/>
    <property type="match status" value="1"/>
</dbReference>
<dbReference type="SUPFAM" id="SSF52949">
    <property type="entry name" value="Macro domain-like"/>
    <property type="match status" value="1"/>
</dbReference>
<dbReference type="InterPro" id="IPR043472">
    <property type="entry name" value="Macro_dom-like"/>
</dbReference>
<proteinExistence type="predicted"/>
<evidence type="ECO:0000313" key="3">
    <source>
        <dbReference type="Proteomes" id="UP000186917"/>
    </source>
</evidence>
<dbReference type="STRING" id="477680.SAMN05421788_104238"/>
<dbReference type="InterPro" id="IPR012664">
    <property type="entry name" value="CHP02452"/>
</dbReference>
<dbReference type="InterPro" id="IPR019261">
    <property type="entry name" value="PARG_cat_microbial"/>
</dbReference>
<keyword evidence="3" id="KW-1185">Reference proteome</keyword>
<dbReference type="Gene3D" id="3.40.220.10">
    <property type="entry name" value="Leucine Aminopeptidase, subunit E, domain 1"/>
    <property type="match status" value="1"/>
</dbReference>
<dbReference type="AlphaFoldDB" id="A0A1N7Q0U8"/>
<protein>
    <submittedName>
        <fullName evidence="2">TIGR02452 family protein</fullName>
    </submittedName>
</protein>
<accession>A0A1N7Q0U8</accession>
<dbReference type="PIRSF" id="PIRSF014899">
    <property type="entry name" value="UCP014899"/>
    <property type="match status" value="1"/>
</dbReference>
<dbReference type="PANTHER" id="PTHR35596:SF1">
    <property type="entry name" value="MICROBIAL-TYPE PARG CATALYTIC DOMAIN-CONTAINING PROTEIN"/>
    <property type="match status" value="1"/>
</dbReference>
<feature type="domain" description="Microbial-type PARG catalytic" evidence="1">
    <location>
        <begin position="19"/>
        <end position="166"/>
    </location>
</feature>
<organism evidence="2 3">
    <name type="scientific">Filimonas lacunae</name>
    <dbReference type="NCBI Taxonomy" id="477680"/>
    <lineage>
        <taxon>Bacteria</taxon>
        <taxon>Pseudomonadati</taxon>
        <taxon>Bacteroidota</taxon>
        <taxon>Chitinophagia</taxon>
        <taxon>Chitinophagales</taxon>
        <taxon>Chitinophagaceae</taxon>
        <taxon>Filimonas</taxon>
    </lineage>
</organism>
<dbReference type="EMBL" id="FTOR01000004">
    <property type="protein sequence ID" value="SIT16309.1"/>
    <property type="molecule type" value="Genomic_DNA"/>
</dbReference>
<name>A0A1N7Q0U8_9BACT</name>